<name>A0A8S5U3U8_9CAUD</name>
<protein>
    <submittedName>
        <fullName evidence="1">Head Tail Connector Protein</fullName>
    </submittedName>
</protein>
<accession>A0A8S5U3U8</accession>
<dbReference type="EMBL" id="BK016003">
    <property type="protein sequence ID" value="DAF89135.1"/>
    <property type="molecule type" value="Genomic_DNA"/>
</dbReference>
<sequence length="113" mass="13327">MEVTYEYYQDSYGGSQIPESRWKTLETKMRARLNRYTFDRMNEKNWLEQAKTALCEMCECAYQYEKQDGKTSENNDGYSVTYDRSKSQDEALYAIAEVYLSNTGLMDLVVDEE</sequence>
<proteinExistence type="predicted"/>
<organism evidence="1">
    <name type="scientific">Siphoviridae sp. ctC6C6</name>
    <dbReference type="NCBI Taxonomy" id="2825376"/>
    <lineage>
        <taxon>Viruses</taxon>
        <taxon>Duplodnaviria</taxon>
        <taxon>Heunggongvirae</taxon>
        <taxon>Uroviricota</taxon>
        <taxon>Caudoviricetes</taxon>
    </lineage>
</organism>
<reference evidence="1" key="1">
    <citation type="journal article" date="2021" name="Proc. Natl. Acad. Sci. U.S.A.">
        <title>A Catalog of Tens of Thousands of Viruses from Human Metagenomes Reveals Hidden Associations with Chronic Diseases.</title>
        <authorList>
            <person name="Tisza M.J."/>
            <person name="Buck C.B."/>
        </authorList>
    </citation>
    <scope>NUCLEOTIDE SEQUENCE</scope>
    <source>
        <strain evidence="1">CtC6C6</strain>
    </source>
</reference>
<evidence type="ECO:0000313" key="1">
    <source>
        <dbReference type="EMBL" id="DAF89135.1"/>
    </source>
</evidence>